<dbReference type="OMA" id="CQERHEY"/>
<dbReference type="InterPro" id="IPR032675">
    <property type="entry name" value="LRR_dom_sf"/>
</dbReference>
<protein>
    <submittedName>
        <fullName evidence="1">Uncharacterized protein</fullName>
    </submittedName>
</protein>
<dbReference type="STRING" id="47428.A0A284RYN6"/>
<dbReference type="AlphaFoldDB" id="A0A284RYN6"/>
<reference evidence="2" key="1">
    <citation type="journal article" date="2017" name="Nat. Ecol. Evol.">
        <title>Genome expansion and lineage-specific genetic innovations in the forest pathogenic fungi Armillaria.</title>
        <authorList>
            <person name="Sipos G."/>
            <person name="Prasanna A.N."/>
            <person name="Walter M.C."/>
            <person name="O'Connor E."/>
            <person name="Balint B."/>
            <person name="Krizsan K."/>
            <person name="Kiss B."/>
            <person name="Hess J."/>
            <person name="Varga T."/>
            <person name="Slot J."/>
            <person name="Riley R."/>
            <person name="Boka B."/>
            <person name="Rigling D."/>
            <person name="Barry K."/>
            <person name="Lee J."/>
            <person name="Mihaltcheva S."/>
            <person name="LaButti K."/>
            <person name="Lipzen A."/>
            <person name="Waldron R."/>
            <person name="Moloney N.M."/>
            <person name="Sperisen C."/>
            <person name="Kredics L."/>
            <person name="Vagvoelgyi C."/>
            <person name="Patrignani A."/>
            <person name="Fitzpatrick D."/>
            <person name="Nagy I."/>
            <person name="Doyle S."/>
            <person name="Anderson J.B."/>
            <person name="Grigoriev I.V."/>
            <person name="Gueldener U."/>
            <person name="Muensterkoetter M."/>
            <person name="Nagy L.G."/>
        </authorList>
    </citation>
    <scope>NUCLEOTIDE SEQUENCE [LARGE SCALE GENOMIC DNA]</scope>
    <source>
        <strain evidence="2">C18/9</strain>
    </source>
</reference>
<proteinExistence type="predicted"/>
<dbReference type="SUPFAM" id="SSF52047">
    <property type="entry name" value="RNI-like"/>
    <property type="match status" value="1"/>
</dbReference>
<organism evidence="1 2">
    <name type="scientific">Armillaria ostoyae</name>
    <name type="common">Armillaria root rot fungus</name>
    <dbReference type="NCBI Taxonomy" id="47428"/>
    <lineage>
        <taxon>Eukaryota</taxon>
        <taxon>Fungi</taxon>
        <taxon>Dikarya</taxon>
        <taxon>Basidiomycota</taxon>
        <taxon>Agaricomycotina</taxon>
        <taxon>Agaricomycetes</taxon>
        <taxon>Agaricomycetidae</taxon>
        <taxon>Agaricales</taxon>
        <taxon>Marasmiineae</taxon>
        <taxon>Physalacriaceae</taxon>
        <taxon>Armillaria</taxon>
    </lineage>
</organism>
<gene>
    <name evidence="1" type="ORF">ARMOST_17274</name>
</gene>
<name>A0A284RYN6_ARMOS</name>
<keyword evidence="2" id="KW-1185">Reference proteome</keyword>
<evidence type="ECO:0000313" key="1">
    <source>
        <dbReference type="EMBL" id="SJL13826.1"/>
    </source>
</evidence>
<dbReference type="Gene3D" id="3.80.10.10">
    <property type="entry name" value="Ribonuclease Inhibitor"/>
    <property type="match status" value="1"/>
</dbReference>
<sequence length="664" mass="75856">MRLVENESQIRKSLTTYRPSWPQLTRFDVLAAYTIYVYSDQSTVPPKVYECINEEGDTDIIQDPCFHVVRFYGFIFSWVGFVKGNLDLSGRHRSRYAFFDPLVQDFAFDLSAVHASTVQIIDNDSGITKLSLQDDSVWERFRARWLIPEGLDFSTVFGLARPFFDDNGALAEPKFQELCLLDLPNELLDLCFRECDISGARALSATCKHLKAVSLPYIYVARLLGVLPANFTSLQRDALKSSSTEPKDSLSLHQALGRCAAALEFLLSRADITDQLRRVRLLNDWCQERHEYIPTFDSIHSMLCNVLQHCPNLTTLKNRGFNIDEQFVDAIETLSDLHTIFLHGCTFFYPMDLYLPSYPYSIPQLRSVRHLTFLIDYHLYFRPGILQFIYFCPNLVELIILRERGGGAIRLPSRFSDFTNLRQLQYLCVDGLHPDSLDQLKEWLVVLGSSTKSHPLSHVKVGLAYPQSDINILQLVDVLDQYCIRSLYLDGLLEARPELISGIAERLPGLEALTLLHRAGRREGWLCSWPEPVWVYASHFSNFTNLRSFGWNIPMLFDRVTPKALVLFEGGEHGDSVLPYAGLPSWEQDDELSEDDERHRMAVVFSAFIATLETISFCTSVGGIDWRIKRVDGQTDIEYVGLKIPDRPGWNPTWATSLESSIMI</sequence>
<dbReference type="OrthoDB" id="3258311at2759"/>
<accession>A0A284RYN6</accession>
<evidence type="ECO:0000313" key="2">
    <source>
        <dbReference type="Proteomes" id="UP000219338"/>
    </source>
</evidence>
<dbReference type="Proteomes" id="UP000219338">
    <property type="component" value="Unassembled WGS sequence"/>
</dbReference>
<dbReference type="EMBL" id="FUEG01000021">
    <property type="protein sequence ID" value="SJL13826.1"/>
    <property type="molecule type" value="Genomic_DNA"/>
</dbReference>